<dbReference type="Proteomes" id="UP000075430">
    <property type="component" value="Unassembled WGS sequence"/>
</dbReference>
<evidence type="ECO:0000313" key="2">
    <source>
        <dbReference type="Proteomes" id="UP000075430"/>
    </source>
</evidence>
<dbReference type="Pfam" id="PF10970">
    <property type="entry name" value="GerPE"/>
    <property type="match status" value="1"/>
</dbReference>
<reference evidence="2" key="1">
    <citation type="submission" date="2016-02" db="EMBL/GenBank/DDBJ databases">
        <authorList>
            <person name="Dunlap C."/>
        </authorList>
    </citation>
    <scope>NUCLEOTIDE SEQUENCE [LARGE SCALE GENOMIC DNA]</scope>
    <source>
        <strain evidence="2">NRRL B-41092</strain>
    </source>
</reference>
<sequence length="131" mass="14492">MLKRISRLRLAKVNAIGIASVFQAGDTNEIDMKTKVFAVQRPIATYRDDEGNFHKKEYQVFQQPAVMPLPETGVQSAFCHEMPSIQVRSVKVQGLSTSSVFQAGSASVVLGDSRLKHIRQIESPNSQSSRS</sequence>
<dbReference type="STRING" id="1793963.AXI58_15930"/>
<protein>
    <submittedName>
        <fullName evidence="1">Spore gernimation protein GerPE</fullName>
    </submittedName>
</protein>
<dbReference type="InterPro" id="IPR024496">
    <property type="entry name" value="Spore_germ_GerPE"/>
</dbReference>
<name>A0A150F6M9_9BACI</name>
<comment type="caution">
    <text evidence="1">The sequence shown here is derived from an EMBL/GenBank/DDBJ whole genome shotgun (WGS) entry which is preliminary data.</text>
</comment>
<dbReference type="RefSeq" id="WP_061521760.1">
    <property type="nucleotide sequence ID" value="NZ_JANBMN010000026.1"/>
</dbReference>
<dbReference type="AlphaFoldDB" id="A0A150F6M9"/>
<keyword evidence="2" id="KW-1185">Reference proteome</keyword>
<dbReference type="EMBL" id="LSBA01000016">
    <property type="protein sequence ID" value="KXZ18840.1"/>
    <property type="molecule type" value="Genomic_DNA"/>
</dbReference>
<gene>
    <name evidence="1" type="ORF">AXI58_15930</name>
</gene>
<accession>A0A150F6M9</accession>
<dbReference type="OrthoDB" id="2599887at2"/>
<organism evidence="1 2">
    <name type="scientific">Bacillus nakamurai</name>
    <dbReference type="NCBI Taxonomy" id="1793963"/>
    <lineage>
        <taxon>Bacteria</taxon>
        <taxon>Bacillati</taxon>
        <taxon>Bacillota</taxon>
        <taxon>Bacilli</taxon>
        <taxon>Bacillales</taxon>
        <taxon>Bacillaceae</taxon>
        <taxon>Bacillus</taxon>
    </lineage>
</organism>
<proteinExistence type="predicted"/>
<evidence type="ECO:0000313" key="1">
    <source>
        <dbReference type="EMBL" id="KXZ18840.1"/>
    </source>
</evidence>